<evidence type="ECO:0000313" key="2">
    <source>
        <dbReference type="EMBL" id="KAG0271558.1"/>
    </source>
</evidence>
<comment type="caution">
    <text evidence="2">The sequence shown here is derived from an EMBL/GenBank/DDBJ whole genome shotgun (WGS) entry which is preliminary data.</text>
</comment>
<dbReference type="PANTHER" id="PTHR13318">
    <property type="entry name" value="PARTNER OF PAIRED, ISOFORM B-RELATED"/>
    <property type="match status" value="1"/>
</dbReference>
<feature type="region of interest" description="Disordered" evidence="1">
    <location>
        <begin position="163"/>
        <end position="182"/>
    </location>
</feature>
<dbReference type="SMART" id="SM00367">
    <property type="entry name" value="LRR_CC"/>
    <property type="match status" value="5"/>
</dbReference>
<dbReference type="AlphaFoldDB" id="A0AAD4H5I3"/>
<feature type="compositionally biased region" description="Polar residues" evidence="1">
    <location>
        <begin position="108"/>
        <end position="120"/>
    </location>
</feature>
<evidence type="ECO:0000313" key="3">
    <source>
        <dbReference type="Proteomes" id="UP001194580"/>
    </source>
</evidence>
<proteinExistence type="predicted"/>
<dbReference type="EMBL" id="JAAAIL010001113">
    <property type="protein sequence ID" value="KAG0271558.1"/>
    <property type="molecule type" value="Genomic_DNA"/>
</dbReference>
<sequence length="350" mass="38375">MDHCPGLCRLTLSECHGITDRSLELIRDSACISDKGLIPLLKQCGSRLVQLRVSDCDNITSASVVALANHCPNIQWLDLCRTGVLTEECLIQLAERCTELEWLNLARTSPQLETTPSTGPDNAPTGENNNENNNNNNHDNDENDQGDGDIAEDGGVEIGWEEEELQQQQEEEEEVVEEVEADDEKAFMASTSTQLVQDDHNTTSMDNTDHDDDNNNNDNNNNNNNAKVKEDSITDRALALLCESCPKLQLLDLSYISTISNTAMESLSETAKSLVCLTIIGCPGITSQSLLYLAKLRNTSGKLGCITMGDALGISERDIEAIMQGTLSGWQKSLVDETNLGEILGRSWDE</sequence>
<name>A0AAD4H5I3_9FUNG</name>
<dbReference type="Gene3D" id="3.80.10.10">
    <property type="entry name" value="Ribonuclease Inhibitor"/>
    <property type="match status" value="2"/>
</dbReference>
<dbReference type="InterPro" id="IPR006553">
    <property type="entry name" value="Leu-rich_rpt_Cys-con_subtyp"/>
</dbReference>
<accession>A0AAD4H5I3</accession>
<organism evidence="2 3">
    <name type="scientific">Linnemannia exigua</name>
    <dbReference type="NCBI Taxonomy" id="604196"/>
    <lineage>
        <taxon>Eukaryota</taxon>
        <taxon>Fungi</taxon>
        <taxon>Fungi incertae sedis</taxon>
        <taxon>Mucoromycota</taxon>
        <taxon>Mortierellomycotina</taxon>
        <taxon>Mortierellomycetes</taxon>
        <taxon>Mortierellales</taxon>
        <taxon>Mortierellaceae</taxon>
        <taxon>Linnemannia</taxon>
    </lineage>
</organism>
<feature type="region of interest" description="Disordered" evidence="1">
    <location>
        <begin position="189"/>
        <end position="229"/>
    </location>
</feature>
<dbReference type="SUPFAM" id="SSF52047">
    <property type="entry name" value="RNI-like"/>
    <property type="match status" value="1"/>
</dbReference>
<dbReference type="Proteomes" id="UP001194580">
    <property type="component" value="Unassembled WGS sequence"/>
</dbReference>
<gene>
    <name evidence="2" type="ORF">BGZ95_000627</name>
</gene>
<reference evidence="2" key="1">
    <citation type="journal article" date="2020" name="Fungal Divers.">
        <title>Resolving the Mortierellaceae phylogeny through synthesis of multi-gene phylogenetics and phylogenomics.</title>
        <authorList>
            <person name="Vandepol N."/>
            <person name="Liber J."/>
            <person name="Desiro A."/>
            <person name="Na H."/>
            <person name="Kennedy M."/>
            <person name="Barry K."/>
            <person name="Grigoriev I.V."/>
            <person name="Miller A.N."/>
            <person name="O'Donnell K."/>
            <person name="Stajich J.E."/>
            <person name="Bonito G."/>
        </authorList>
    </citation>
    <scope>NUCLEOTIDE SEQUENCE</scope>
    <source>
        <strain evidence="2">NRRL 28262</strain>
    </source>
</reference>
<dbReference type="GO" id="GO:0019005">
    <property type="term" value="C:SCF ubiquitin ligase complex"/>
    <property type="evidence" value="ECO:0007669"/>
    <property type="project" value="TreeGrafter"/>
</dbReference>
<dbReference type="InterPro" id="IPR032675">
    <property type="entry name" value="LRR_dom_sf"/>
</dbReference>
<dbReference type="GO" id="GO:0031146">
    <property type="term" value="P:SCF-dependent proteasomal ubiquitin-dependent protein catabolic process"/>
    <property type="evidence" value="ECO:0007669"/>
    <property type="project" value="TreeGrafter"/>
</dbReference>
<keyword evidence="3" id="KW-1185">Reference proteome</keyword>
<feature type="compositionally biased region" description="Acidic residues" evidence="1">
    <location>
        <begin position="141"/>
        <end position="153"/>
    </location>
</feature>
<evidence type="ECO:0000256" key="1">
    <source>
        <dbReference type="SAM" id="MobiDB-lite"/>
    </source>
</evidence>
<evidence type="ECO:0008006" key="4">
    <source>
        <dbReference type="Google" id="ProtNLM"/>
    </source>
</evidence>
<protein>
    <recommendedName>
        <fullName evidence="4">RNI-like protein</fullName>
    </recommendedName>
</protein>
<feature type="region of interest" description="Disordered" evidence="1">
    <location>
        <begin position="108"/>
        <end position="153"/>
    </location>
</feature>
<feature type="compositionally biased region" description="Low complexity" evidence="1">
    <location>
        <begin position="127"/>
        <end position="137"/>
    </location>
</feature>
<feature type="compositionally biased region" description="Low complexity" evidence="1">
    <location>
        <begin position="216"/>
        <end position="225"/>
    </location>
</feature>